<dbReference type="Ensembl" id="ENSPMET00000027620.1">
    <property type="protein sequence ID" value="ENSPMEP00000033111.1"/>
    <property type="gene ID" value="ENSPMEG00000021456.1"/>
</dbReference>
<protein>
    <recommendedName>
        <fullName evidence="11">Phosphoethanolamine/phosphocholine phosphatase 1</fullName>
    </recommendedName>
</protein>
<feature type="binding site" evidence="7">
    <location>
        <position position="56"/>
    </location>
    <ligand>
        <name>substrate</name>
    </ligand>
</feature>
<comment type="cofactor">
    <cofactor evidence="1 8">
        <name>Mg(2+)</name>
        <dbReference type="ChEBI" id="CHEBI:18420"/>
    </cofactor>
</comment>
<evidence type="ECO:0000256" key="8">
    <source>
        <dbReference type="PIRSR" id="PIRSR031051-3"/>
    </source>
</evidence>
<keyword evidence="4" id="KW-0378">Hydrolase</keyword>
<evidence type="ECO:0000313" key="10">
    <source>
        <dbReference type="Proteomes" id="UP000261480"/>
    </source>
</evidence>
<dbReference type="Pfam" id="PF06888">
    <property type="entry name" value="Put_Phosphatase"/>
    <property type="match status" value="1"/>
</dbReference>
<dbReference type="PANTHER" id="PTHR20889">
    <property type="entry name" value="PHOSPHATASE, ORPHAN 1, 2"/>
    <property type="match status" value="1"/>
</dbReference>
<evidence type="ECO:0000256" key="5">
    <source>
        <dbReference type="ARBA" id="ARBA00022842"/>
    </source>
</evidence>
<comment type="similarity">
    <text evidence="2">Belongs to the HAD-like hydrolase superfamily. PHOSPHO family.</text>
</comment>
<dbReference type="PIRSF" id="PIRSF031051">
    <property type="entry name" value="PyrdxlP_Pase_PHOSPHO2"/>
    <property type="match status" value="1"/>
</dbReference>
<evidence type="ECO:0000256" key="6">
    <source>
        <dbReference type="PIRSR" id="PIRSR031051-1"/>
    </source>
</evidence>
<organism evidence="9 10">
    <name type="scientific">Poecilia mexicana</name>
    <dbReference type="NCBI Taxonomy" id="48701"/>
    <lineage>
        <taxon>Eukaryota</taxon>
        <taxon>Metazoa</taxon>
        <taxon>Chordata</taxon>
        <taxon>Craniata</taxon>
        <taxon>Vertebrata</taxon>
        <taxon>Euteleostomi</taxon>
        <taxon>Actinopterygii</taxon>
        <taxon>Neopterygii</taxon>
        <taxon>Teleostei</taxon>
        <taxon>Neoteleostei</taxon>
        <taxon>Acanthomorphata</taxon>
        <taxon>Ovalentaria</taxon>
        <taxon>Atherinomorphae</taxon>
        <taxon>Cyprinodontiformes</taxon>
        <taxon>Poeciliidae</taxon>
        <taxon>Poeciliinae</taxon>
        <taxon>Poecilia</taxon>
    </lineage>
</organism>
<reference evidence="9" key="1">
    <citation type="submission" date="2025-08" db="UniProtKB">
        <authorList>
            <consortium name="Ensembl"/>
        </authorList>
    </citation>
    <scope>IDENTIFICATION</scope>
</reference>
<dbReference type="NCBIfam" id="TIGR01489">
    <property type="entry name" value="DKMTPPase-SF"/>
    <property type="match status" value="1"/>
</dbReference>
<dbReference type="Proteomes" id="UP000261480">
    <property type="component" value="Unplaced"/>
</dbReference>
<evidence type="ECO:0008006" key="11">
    <source>
        <dbReference type="Google" id="ProtNLM"/>
    </source>
</evidence>
<feature type="binding site" evidence="7">
    <location>
        <position position="136"/>
    </location>
    <ligand>
        <name>substrate</name>
    </ligand>
</feature>
<evidence type="ECO:0000256" key="2">
    <source>
        <dbReference type="ARBA" id="ARBA00008541"/>
    </source>
</evidence>
<feature type="active site" description="Proton donor" evidence="6">
    <location>
        <position position="47"/>
    </location>
</feature>
<feature type="binding site" evidence="8">
    <location>
        <position position="45"/>
    </location>
    <ligand>
        <name>Mg(2+)</name>
        <dbReference type="ChEBI" id="CHEBI:18420"/>
    </ligand>
</feature>
<dbReference type="STRING" id="48701.ENSPMEP00000033111"/>
<dbReference type="Gene3D" id="3.40.50.1000">
    <property type="entry name" value="HAD superfamily/HAD-like"/>
    <property type="match status" value="1"/>
</dbReference>
<dbReference type="NCBIfam" id="TIGR01488">
    <property type="entry name" value="HAD-SF-IB"/>
    <property type="match status" value="1"/>
</dbReference>
<dbReference type="InterPro" id="IPR036412">
    <property type="entry name" value="HAD-like_sf"/>
</dbReference>
<feature type="binding site" evidence="8">
    <location>
        <position position="218"/>
    </location>
    <ligand>
        <name>Mg(2+)</name>
        <dbReference type="ChEBI" id="CHEBI:18420"/>
    </ligand>
</feature>
<dbReference type="PANTHER" id="PTHR20889:SF2">
    <property type="entry name" value="PHOSPHOETHANOLAMINE_PHOSPHOCHOLINE PHOSPHATASE"/>
    <property type="match status" value="1"/>
</dbReference>
<dbReference type="InterPro" id="IPR023214">
    <property type="entry name" value="HAD_sf"/>
</dbReference>
<dbReference type="GO" id="GO:0016791">
    <property type="term" value="F:phosphatase activity"/>
    <property type="evidence" value="ECO:0007669"/>
    <property type="project" value="InterPro"/>
</dbReference>
<reference evidence="9" key="2">
    <citation type="submission" date="2025-09" db="UniProtKB">
        <authorList>
            <consortium name="Ensembl"/>
        </authorList>
    </citation>
    <scope>IDENTIFICATION</scope>
</reference>
<evidence type="ECO:0000256" key="4">
    <source>
        <dbReference type="ARBA" id="ARBA00022801"/>
    </source>
</evidence>
<keyword evidence="5 8" id="KW-0460">Magnesium</keyword>
<dbReference type="AlphaFoldDB" id="A0A3B3Z081"/>
<keyword evidence="3 8" id="KW-0479">Metal-binding</keyword>
<sequence length="282" mass="32492">KIFRGLNCIFHPPQLKTPKYYCEERPPKMASSSTTNNPRFLMFFDFDETMISENSDDTVVNLLPNQQLPKWLLDSYREGHYHEFSGKITAYLAEQGITKDALLSAVQKIPPNAGMLDLFRFLQSHQQDFELVVVSDANTCFIERWLEHNKLGHLFRKVFTNPSHFDDSGRLVLQPFHSHSCPRCPDNMCKQVILREYMAGREKERGGVGFQRVFYAGDGSNDVCPTRALGPQDAAFARRDYPMHKLMMEMQQSESTEIKANVVPWVTGADIEDYLAKIMKER</sequence>
<evidence type="ECO:0000256" key="7">
    <source>
        <dbReference type="PIRSR" id="PIRSR031051-2"/>
    </source>
</evidence>
<feature type="binding site" evidence="8">
    <location>
        <position position="47"/>
    </location>
    <ligand>
        <name>Mg(2+)</name>
        <dbReference type="ChEBI" id="CHEBI:18420"/>
    </ligand>
</feature>
<proteinExistence type="inferred from homology"/>
<dbReference type="InterPro" id="IPR016965">
    <property type="entry name" value="Pase_PHOSPHO-typ"/>
</dbReference>
<name>A0A3B3Z081_9TELE</name>
<keyword evidence="10" id="KW-1185">Reference proteome</keyword>
<accession>A0A3B3Z081</accession>
<dbReference type="SUPFAM" id="SSF56784">
    <property type="entry name" value="HAD-like"/>
    <property type="match status" value="1"/>
</dbReference>
<dbReference type="GO" id="GO:0046872">
    <property type="term" value="F:metal ion binding"/>
    <property type="evidence" value="ECO:0007669"/>
    <property type="project" value="UniProtKB-KW"/>
</dbReference>
<evidence type="ECO:0000256" key="3">
    <source>
        <dbReference type="ARBA" id="ARBA00022723"/>
    </source>
</evidence>
<evidence type="ECO:0000313" key="9">
    <source>
        <dbReference type="Ensembl" id="ENSPMEP00000033111.1"/>
    </source>
</evidence>
<evidence type="ECO:0000256" key="1">
    <source>
        <dbReference type="ARBA" id="ARBA00001946"/>
    </source>
</evidence>
<dbReference type="InterPro" id="IPR006384">
    <property type="entry name" value="HAD_hydro_PyrdxlP_Pase-like"/>
</dbReference>
<feature type="active site" description="Nucleophile" evidence="6">
    <location>
        <position position="45"/>
    </location>
</feature>